<dbReference type="Pfam" id="PF13462">
    <property type="entry name" value="Thioredoxin_4"/>
    <property type="match status" value="1"/>
</dbReference>
<dbReference type="PROSITE" id="PS51257">
    <property type="entry name" value="PROKAR_LIPOPROTEIN"/>
    <property type="match status" value="1"/>
</dbReference>
<gene>
    <name evidence="3" type="ORF">CPBP_00634</name>
</gene>
<keyword evidence="4" id="KW-1185">Reference proteome</keyword>
<dbReference type="Proteomes" id="UP000594001">
    <property type="component" value="Chromosome"/>
</dbReference>
<evidence type="ECO:0000313" key="3">
    <source>
        <dbReference type="EMBL" id="QOL19863.1"/>
    </source>
</evidence>
<feature type="domain" description="Thioredoxin-like fold" evidence="2">
    <location>
        <begin position="100"/>
        <end position="255"/>
    </location>
</feature>
<dbReference type="Gene3D" id="3.40.30.10">
    <property type="entry name" value="Glutaredoxin"/>
    <property type="match status" value="1"/>
</dbReference>
<evidence type="ECO:0000259" key="2">
    <source>
        <dbReference type="Pfam" id="PF13462"/>
    </source>
</evidence>
<dbReference type="KEGG" id="pbal:CPBP_00634"/>
<dbReference type="InterPro" id="IPR036249">
    <property type="entry name" value="Thioredoxin-like_sf"/>
</dbReference>
<dbReference type="InterPro" id="IPR012336">
    <property type="entry name" value="Thioredoxin-like_fold"/>
</dbReference>
<protein>
    <submittedName>
        <fullName evidence="3">DsbA family protein</fullName>
    </submittedName>
</protein>
<keyword evidence="1" id="KW-0175">Coiled coil</keyword>
<dbReference type="RefSeq" id="WP_350332600.1">
    <property type="nucleotide sequence ID" value="NZ_CP054719.1"/>
</dbReference>
<accession>A0A7L9RTB8</accession>
<dbReference type="SUPFAM" id="SSF52833">
    <property type="entry name" value="Thioredoxin-like"/>
    <property type="match status" value="1"/>
</dbReference>
<name>A0A7L9RTB8_9PROT</name>
<reference evidence="3 4" key="1">
    <citation type="submission" date="2020-06" db="EMBL/GenBank/DDBJ databases">
        <title>The endosymbiont of the kinetoplastid Bodo saltans is a Paracaedibacter-like alpha-proteobacterium possessing a putative toxin-antitoxin system.</title>
        <authorList>
            <person name="Midha S."/>
            <person name="Rigden D.J."/>
            <person name="Siozios S."/>
            <person name="Hurst G.D.D."/>
            <person name="Jackson A.P."/>
        </authorList>
    </citation>
    <scope>NUCLEOTIDE SEQUENCE [LARGE SCALE GENOMIC DNA]</scope>
    <source>
        <strain evidence="3">Lake Konstanz</strain>
    </source>
</reference>
<dbReference type="EMBL" id="CP054719">
    <property type="protein sequence ID" value="QOL19863.1"/>
    <property type="molecule type" value="Genomic_DNA"/>
</dbReference>
<sequence>MKKQLSVLLVTSAFLVGCNKKEKVQEEAKSVDQQAEQTVFSKAQVAAIEQIAHKYIVKTPNVLAESIMNLQKQVVEKQQEKVVELLEKNKAELEKIAGLPFLGSPSADLTVLMFGDYTDPKSKAMFKIYQNAAQKDKGLRIIFRFLPDTSVLAQKAARIAMAMNEQGLFEKFHEKIMSSTEVLTETSLLDIAGNIPGVNRSKLDSDVDAGKTKEVLLNNRTLAEKIGISQTPGHIIGEYLFMQPIGPEDLEAVIKNIREKKK</sequence>
<organism evidence="3 4">
    <name type="scientific">Candidatus Bodocaedibacter vickermanii</name>
    <dbReference type="NCBI Taxonomy" id="2741701"/>
    <lineage>
        <taxon>Bacteria</taxon>
        <taxon>Pseudomonadati</taxon>
        <taxon>Pseudomonadota</taxon>
        <taxon>Alphaproteobacteria</taxon>
        <taxon>Holosporales</taxon>
        <taxon>Candidatus Paracaedibacteraceae</taxon>
        <taxon>Candidatus Bodocaedibacter</taxon>
    </lineage>
</organism>
<dbReference type="AlphaFoldDB" id="A0A7L9RTB8"/>
<evidence type="ECO:0000256" key="1">
    <source>
        <dbReference type="SAM" id="Coils"/>
    </source>
</evidence>
<feature type="coiled-coil region" evidence="1">
    <location>
        <begin position="68"/>
        <end position="96"/>
    </location>
</feature>
<evidence type="ECO:0000313" key="4">
    <source>
        <dbReference type="Proteomes" id="UP000594001"/>
    </source>
</evidence>
<proteinExistence type="predicted"/>